<keyword evidence="3" id="KW-1185">Reference proteome</keyword>
<dbReference type="RefSeq" id="WP_125017254.1">
    <property type="nucleotide sequence ID" value="NZ_RQVQ01000005.1"/>
</dbReference>
<dbReference type="Proteomes" id="UP000275719">
    <property type="component" value="Unassembled WGS sequence"/>
</dbReference>
<evidence type="ECO:0000313" key="2">
    <source>
        <dbReference type="EMBL" id="RRJ92371.1"/>
    </source>
</evidence>
<evidence type="ECO:0008006" key="4">
    <source>
        <dbReference type="Google" id="ProtNLM"/>
    </source>
</evidence>
<feature type="chain" id="PRO_5018099919" description="TonB C-terminal domain-containing protein" evidence="1">
    <location>
        <begin position="20"/>
        <end position="131"/>
    </location>
</feature>
<dbReference type="OrthoDB" id="1095452at2"/>
<sequence length="131" mass="15380">MKIVIYLCFMILFSNFGFAQENLNSPEDRIHNFVQQKANPSEKNIDDYKKTLMVDMKSKWNLSFSEVILKFIVEKDGSISNLIVISEEWKPTENDMIQLNDLISEKGKWNPAKYKELNVRSSLNIKLIFQQ</sequence>
<evidence type="ECO:0000313" key="3">
    <source>
        <dbReference type="Proteomes" id="UP000275719"/>
    </source>
</evidence>
<evidence type="ECO:0000256" key="1">
    <source>
        <dbReference type="SAM" id="SignalP"/>
    </source>
</evidence>
<proteinExistence type="predicted"/>
<comment type="caution">
    <text evidence="2">The sequence shown here is derived from an EMBL/GenBank/DDBJ whole genome shotgun (WGS) entry which is preliminary data.</text>
</comment>
<reference evidence="2 3" key="1">
    <citation type="submission" date="2018-11" db="EMBL/GenBank/DDBJ databases">
        <title>Flavobacterium sp. nov., YIM 102701-2 draft genome.</title>
        <authorList>
            <person name="Li G."/>
            <person name="Jiang Y."/>
        </authorList>
    </citation>
    <scope>NUCLEOTIDE SEQUENCE [LARGE SCALE GENOMIC DNA]</scope>
    <source>
        <strain evidence="2 3">YIM 102701-2</strain>
    </source>
</reference>
<feature type="signal peptide" evidence="1">
    <location>
        <begin position="1"/>
        <end position="19"/>
    </location>
</feature>
<keyword evidence="1" id="KW-0732">Signal</keyword>
<organism evidence="2 3">
    <name type="scientific">Paenimyroides tangerinum</name>
    <dbReference type="NCBI Taxonomy" id="2488728"/>
    <lineage>
        <taxon>Bacteria</taxon>
        <taxon>Pseudomonadati</taxon>
        <taxon>Bacteroidota</taxon>
        <taxon>Flavobacteriia</taxon>
        <taxon>Flavobacteriales</taxon>
        <taxon>Flavobacteriaceae</taxon>
        <taxon>Paenimyroides</taxon>
    </lineage>
</organism>
<accession>A0A3P3WB14</accession>
<protein>
    <recommendedName>
        <fullName evidence="4">TonB C-terminal domain-containing protein</fullName>
    </recommendedName>
</protein>
<gene>
    <name evidence="2" type="ORF">EG240_02940</name>
</gene>
<dbReference type="AlphaFoldDB" id="A0A3P3WB14"/>
<dbReference type="EMBL" id="RQVQ01000005">
    <property type="protein sequence ID" value="RRJ92371.1"/>
    <property type="molecule type" value="Genomic_DNA"/>
</dbReference>
<name>A0A3P3WB14_9FLAO</name>